<reference evidence="1 2" key="1">
    <citation type="journal article" date="2022" name="Hortic Res">
        <title>A haplotype resolved chromosomal level avocado genome allows analysis of novel avocado genes.</title>
        <authorList>
            <person name="Nath O."/>
            <person name="Fletcher S.J."/>
            <person name="Hayward A."/>
            <person name="Shaw L.M."/>
            <person name="Masouleh A.K."/>
            <person name="Furtado A."/>
            <person name="Henry R.J."/>
            <person name="Mitter N."/>
        </authorList>
    </citation>
    <scope>NUCLEOTIDE SEQUENCE [LARGE SCALE GENOMIC DNA]</scope>
    <source>
        <strain evidence="2">cv. Hass</strain>
    </source>
</reference>
<dbReference type="Proteomes" id="UP001234297">
    <property type="component" value="Chromosome 5"/>
</dbReference>
<gene>
    <name evidence="1" type="ORF">MRB53_017206</name>
</gene>
<name>A0ACC2M412_PERAE</name>
<protein>
    <submittedName>
        <fullName evidence="1">Uncharacterized protein</fullName>
    </submittedName>
</protein>
<organism evidence="1 2">
    <name type="scientific">Persea americana</name>
    <name type="common">Avocado</name>
    <dbReference type="NCBI Taxonomy" id="3435"/>
    <lineage>
        <taxon>Eukaryota</taxon>
        <taxon>Viridiplantae</taxon>
        <taxon>Streptophyta</taxon>
        <taxon>Embryophyta</taxon>
        <taxon>Tracheophyta</taxon>
        <taxon>Spermatophyta</taxon>
        <taxon>Magnoliopsida</taxon>
        <taxon>Magnoliidae</taxon>
        <taxon>Laurales</taxon>
        <taxon>Lauraceae</taxon>
        <taxon>Persea</taxon>
    </lineage>
</organism>
<comment type="caution">
    <text evidence="1">The sequence shown here is derived from an EMBL/GenBank/DDBJ whole genome shotgun (WGS) entry which is preliminary data.</text>
</comment>
<keyword evidence="2" id="KW-1185">Reference proteome</keyword>
<evidence type="ECO:0000313" key="1">
    <source>
        <dbReference type="EMBL" id="KAJ8640512.1"/>
    </source>
</evidence>
<proteinExistence type="predicted"/>
<evidence type="ECO:0000313" key="2">
    <source>
        <dbReference type="Proteomes" id="UP001234297"/>
    </source>
</evidence>
<sequence length="66" mass="7286">MNSNQLISIDPIGCSVLQNDEILSTSSSTVTGFFFCKTVMPSPPGGPARMLQSHIDCKMLKGRRRW</sequence>
<accession>A0ACC2M412</accession>
<dbReference type="EMBL" id="CM056813">
    <property type="protein sequence ID" value="KAJ8640512.1"/>
    <property type="molecule type" value="Genomic_DNA"/>
</dbReference>